<feature type="signal peptide" evidence="3">
    <location>
        <begin position="1"/>
        <end position="22"/>
    </location>
</feature>
<evidence type="ECO:0000313" key="5">
    <source>
        <dbReference type="EMBL" id="KAK2614617.1"/>
    </source>
</evidence>
<dbReference type="InterPro" id="IPR005069">
    <property type="entry name" value="Nucl-diP-sugar_transferase"/>
</dbReference>
<evidence type="ECO:0000259" key="4">
    <source>
        <dbReference type="Pfam" id="PF03407"/>
    </source>
</evidence>
<reference evidence="5" key="1">
    <citation type="submission" date="2023-06" db="EMBL/GenBank/DDBJ databases">
        <authorList>
            <person name="Noh H."/>
        </authorList>
    </citation>
    <scope>NUCLEOTIDE SEQUENCE</scope>
    <source>
        <strain evidence="5">DUCC20226</strain>
    </source>
</reference>
<dbReference type="Proteomes" id="UP001265746">
    <property type="component" value="Unassembled WGS sequence"/>
</dbReference>
<gene>
    <name evidence="5" type="ORF">N8I77_001426</name>
</gene>
<dbReference type="EMBL" id="JAUJFL010000001">
    <property type="protein sequence ID" value="KAK2614617.1"/>
    <property type="molecule type" value="Genomic_DNA"/>
</dbReference>
<accession>A0AAD9SS05</accession>
<dbReference type="InterPro" id="IPR052636">
    <property type="entry name" value="UDP-D-xylose:L-fucose_XylT"/>
</dbReference>
<sequence length="601" mass="66974">MIGSRACLAFTLLCLVYFVAQSERYSLLPSVKVNWAEGTRLPAITWGDESRANDFPDDKPPGAFNKQPFHSDSATGPDTDGGHLDLSELEGNDSDQNWDGKEDADDADDADDEVYTSVSLSLHGWLMKRGLMPGKSIPIVTIADSSYLHVLHAMQQRLGKWGYDRDLIVLCLDQACAEDTELLNPYPGYLLENDAAMHAVAFFKFMTNLNLSENGYDFVFLDADVFFTGSRDPFSAMLPLSDASWDLQFQPDNAPDELNIGWYFARSSPATQMFFRQSFAHWIQTRTEKWDQLVMNNVKDDILQKQAAQAAETAGGSNQTSKPSAPPLRIHMLELKYFRNFMKELLWSTELFGNQTATDDYISTAAAIHYTCVQHDLKEYFGLYYNGFGDLHGYYSDPPPLLRPVGISGTSDIVYKQVAFALALGKGTNRTVVWPDSVAVFQRWPDGTHHLLARMPSVKAVSFPSAKSAGYAVVEGQYLHNRVRNGLDSLTEVHWSLRQYVEEATNETQSGWLDCLVGSLSTDDGFPVVTLDFNDVGVEWSRLMDLSVASSPEFDVSVREAEAKFYAAFKESGMEAFSISPLAELGRCRWVDGGDGCLLNC</sequence>
<dbReference type="PANTHER" id="PTHR47032:SF1">
    <property type="entry name" value="UDP-D-XYLOSE:L-FUCOSE ALPHA-1,3-D-XYLOSYLTRANSFERASE-RELATED"/>
    <property type="match status" value="1"/>
</dbReference>
<keyword evidence="3" id="KW-0732">Signal</keyword>
<organism evidence="5 6">
    <name type="scientific">Phomopsis amygdali</name>
    <name type="common">Fusicoccum amygdali</name>
    <dbReference type="NCBI Taxonomy" id="1214568"/>
    <lineage>
        <taxon>Eukaryota</taxon>
        <taxon>Fungi</taxon>
        <taxon>Dikarya</taxon>
        <taxon>Ascomycota</taxon>
        <taxon>Pezizomycotina</taxon>
        <taxon>Sordariomycetes</taxon>
        <taxon>Sordariomycetidae</taxon>
        <taxon>Diaporthales</taxon>
        <taxon>Diaporthaceae</taxon>
        <taxon>Diaporthe</taxon>
    </lineage>
</organism>
<dbReference type="SUPFAM" id="SSF53448">
    <property type="entry name" value="Nucleotide-diphospho-sugar transferases"/>
    <property type="match status" value="1"/>
</dbReference>
<feature type="region of interest" description="Disordered" evidence="2">
    <location>
        <begin position="47"/>
        <end position="110"/>
    </location>
</feature>
<evidence type="ECO:0000256" key="2">
    <source>
        <dbReference type="SAM" id="MobiDB-lite"/>
    </source>
</evidence>
<evidence type="ECO:0000256" key="1">
    <source>
        <dbReference type="ARBA" id="ARBA00007033"/>
    </source>
</evidence>
<comment type="caution">
    <text evidence="5">The sequence shown here is derived from an EMBL/GenBank/DDBJ whole genome shotgun (WGS) entry which is preliminary data.</text>
</comment>
<evidence type="ECO:0000256" key="3">
    <source>
        <dbReference type="SAM" id="SignalP"/>
    </source>
</evidence>
<evidence type="ECO:0000313" key="6">
    <source>
        <dbReference type="Proteomes" id="UP001265746"/>
    </source>
</evidence>
<dbReference type="PANTHER" id="PTHR47032">
    <property type="entry name" value="UDP-D-XYLOSE:L-FUCOSE ALPHA-1,3-D-XYLOSYLTRANSFERASE-RELATED"/>
    <property type="match status" value="1"/>
</dbReference>
<dbReference type="GO" id="GO:0016757">
    <property type="term" value="F:glycosyltransferase activity"/>
    <property type="evidence" value="ECO:0007669"/>
    <property type="project" value="TreeGrafter"/>
</dbReference>
<dbReference type="InterPro" id="IPR029044">
    <property type="entry name" value="Nucleotide-diphossugar_trans"/>
</dbReference>
<dbReference type="Pfam" id="PF03407">
    <property type="entry name" value="Nucleotid_trans"/>
    <property type="match status" value="1"/>
</dbReference>
<dbReference type="GO" id="GO:0005794">
    <property type="term" value="C:Golgi apparatus"/>
    <property type="evidence" value="ECO:0007669"/>
    <property type="project" value="TreeGrafter"/>
</dbReference>
<feature type="chain" id="PRO_5041926928" description="Nucleotide-diphospho-sugar transferase domain-containing protein" evidence="3">
    <location>
        <begin position="23"/>
        <end position="601"/>
    </location>
</feature>
<keyword evidence="6" id="KW-1185">Reference proteome</keyword>
<proteinExistence type="inferred from homology"/>
<feature type="compositionally biased region" description="Basic and acidic residues" evidence="2">
    <location>
        <begin position="48"/>
        <end position="60"/>
    </location>
</feature>
<dbReference type="AlphaFoldDB" id="A0AAD9SS05"/>
<comment type="similarity">
    <text evidence="1">Belongs to the glycosyltransferase 77 family.</text>
</comment>
<feature type="domain" description="Nucleotide-diphospho-sugar transferase" evidence="4">
    <location>
        <begin position="204"/>
        <end position="372"/>
    </location>
</feature>
<name>A0AAD9SS05_PHOAM</name>
<protein>
    <recommendedName>
        <fullName evidence="4">Nucleotide-diphospho-sugar transferase domain-containing protein</fullName>
    </recommendedName>
</protein>